<dbReference type="AlphaFoldDB" id="A0A7S3XSY5"/>
<gene>
    <name evidence="3" type="ORF">HAKA00212_LOCUS10043</name>
</gene>
<reference evidence="3" key="1">
    <citation type="submission" date="2021-01" db="EMBL/GenBank/DDBJ databases">
        <authorList>
            <person name="Corre E."/>
            <person name="Pelletier E."/>
            <person name="Niang G."/>
            <person name="Scheremetjew M."/>
            <person name="Finn R."/>
            <person name="Kale V."/>
            <person name="Holt S."/>
            <person name="Cochrane G."/>
            <person name="Meng A."/>
            <person name="Brown T."/>
            <person name="Cohen L."/>
        </authorList>
    </citation>
    <scope>NUCLEOTIDE SEQUENCE</scope>
    <source>
        <strain evidence="3">CCMP3107</strain>
    </source>
</reference>
<keyword evidence="1" id="KW-0175">Coiled coil</keyword>
<evidence type="ECO:0000256" key="2">
    <source>
        <dbReference type="SAM" id="MobiDB-lite"/>
    </source>
</evidence>
<feature type="region of interest" description="Disordered" evidence="2">
    <location>
        <begin position="190"/>
        <end position="209"/>
    </location>
</feature>
<organism evidence="3">
    <name type="scientific">Heterosigma akashiwo</name>
    <name type="common">Chromophytic alga</name>
    <name type="synonym">Heterosigma carterae</name>
    <dbReference type="NCBI Taxonomy" id="2829"/>
    <lineage>
        <taxon>Eukaryota</taxon>
        <taxon>Sar</taxon>
        <taxon>Stramenopiles</taxon>
        <taxon>Ochrophyta</taxon>
        <taxon>Raphidophyceae</taxon>
        <taxon>Chattonellales</taxon>
        <taxon>Chattonellaceae</taxon>
        <taxon>Heterosigma</taxon>
    </lineage>
</organism>
<dbReference type="EMBL" id="HBIU01021405">
    <property type="protein sequence ID" value="CAE0631341.1"/>
    <property type="molecule type" value="Transcribed_RNA"/>
</dbReference>
<feature type="region of interest" description="Disordered" evidence="2">
    <location>
        <begin position="1"/>
        <end position="42"/>
    </location>
</feature>
<feature type="compositionally biased region" description="Basic and acidic residues" evidence="2">
    <location>
        <begin position="309"/>
        <end position="319"/>
    </location>
</feature>
<evidence type="ECO:0000313" key="3">
    <source>
        <dbReference type="EMBL" id="CAE0631341.1"/>
    </source>
</evidence>
<feature type="compositionally biased region" description="Polar residues" evidence="2">
    <location>
        <begin position="1"/>
        <end position="35"/>
    </location>
</feature>
<feature type="region of interest" description="Disordered" evidence="2">
    <location>
        <begin position="215"/>
        <end position="319"/>
    </location>
</feature>
<proteinExistence type="predicted"/>
<feature type="compositionally biased region" description="Basic residues" evidence="2">
    <location>
        <begin position="258"/>
        <end position="270"/>
    </location>
</feature>
<name>A0A7S3XSY5_HETAK</name>
<evidence type="ECO:0000256" key="1">
    <source>
        <dbReference type="SAM" id="Coils"/>
    </source>
</evidence>
<accession>A0A7S3XSY5</accession>
<protein>
    <submittedName>
        <fullName evidence="3">Uncharacterized protein</fullName>
    </submittedName>
</protein>
<sequence length="319" mass="35042">MGNEASQEGTSPPTPDQENITSPAHQNHTPHNSQHAHIPSLKGRMAMRKFHRAVGKVIAENHASQLHEARDKKKKGNLIIRLWKSKTRHMGGHKLLDKLSARAKTGRATGRGGHAEILERLEEEKRQRALAERLREEGARDREALEKEAHEIHEHDERERAAHEAAKTPTSGLLVLPNWEGPKSRLETLSGASGWEAGGDTSRLHSSRHFSRHHSVLGQTGGDEGGSPQAPLARVPISLPSDLGNHKEEEGNEDSLSHCHRKSARGKMRKSSSSSSLVKGLPIRKSSRQKVYLHSTSAQLPGGALAPDQQKKGQEHAVP</sequence>
<feature type="coiled-coil region" evidence="1">
    <location>
        <begin position="114"/>
        <end position="148"/>
    </location>
</feature>